<evidence type="ECO:0000259" key="2">
    <source>
        <dbReference type="PROSITE" id="PS50125"/>
    </source>
</evidence>
<dbReference type="InterPro" id="IPR029787">
    <property type="entry name" value="Nucleotide_cyclase"/>
</dbReference>
<name>A0A2M8J7J7_9RHOB</name>
<dbReference type="PANTHER" id="PTHR43081:SF1">
    <property type="entry name" value="ADENYLATE CYCLASE, TERMINAL-DIFFERENTIATION SPECIFIC"/>
    <property type="match status" value="1"/>
</dbReference>
<feature type="domain" description="Cyclic nucleotide-binding" evidence="1">
    <location>
        <begin position="73"/>
        <end position="156"/>
    </location>
</feature>
<dbReference type="CDD" id="cd07302">
    <property type="entry name" value="CHD"/>
    <property type="match status" value="1"/>
</dbReference>
<dbReference type="PANTHER" id="PTHR43081">
    <property type="entry name" value="ADENYLATE CYCLASE, TERMINAL-DIFFERENTIATION SPECIFIC-RELATED"/>
    <property type="match status" value="1"/>
</dbReference>
<dbReference type="CDD" id="cd00038">
    <property type="entry name" value="CAP_ED"/>
    <property type="match status" value="1"/>
</dbReference>
<dbReference type="Gene3D" id="3.30.70.1230">
    <property type="entry name" value="Nucleotide cyclase"/>
    <property type="match status" value="1"/>
</dbReference>
<gene>
    <name evidence="3" type="ORF">CVM52_01105</name>
</gene>
<dbReference type="InterPro" id="IPR001054">
    <property type="entry name" value="A/G_cyclase"/>
</dbReference>
<proteinExistence type="predicted"/>
<dbReference type="EMBL" id="PGTB01000001">
    <property type="protein sequence ID" value="PJE38753.1"/>
    <property type="molecule type" value="Genomic_DNA"/>
</dbReference>
<dbReference type="PROSITE" id="PS50042">
    <property type="entry name" value="CNMP_BINDING_3"/>
    <property type="match status" value="1"/>
</dbReference>
<dbReference type="Proteomes" id="UP000231553">
    <property type="component" value="Unassembled WGS sequence"/>
</dbReference>
<accession>A0A2M8J7J7</accession>
<dbReference type="GO" id="GO:0006171">
    <property type="term" value="P:cAMP biosynthetic process"/>
    <property type="evidence" value="ECO:0007669"/>
    <property type="project" value="TreeGrafter"/>
</dbReference>
<dbReference type="Pfam" id="PF00027">
    <property type="entry name" value="cNMP_binding"/>
    <property type="match status" value="1"/>
</dbReference>
<dbReference type="InterPro" id="IPR014710">
    <property type="entry name" value="RmlC-like_jellyroll"/>
</dbReference>
<evidence type="ECO:0000313" key="3">
    <source>
        <dbReference type="EMBL" id="PJE38753.1"/>
    </source>
</evidence>
<dbReference type="Gene3D" id="2.60.120.10">
    <property type="entry name" value="Jelly Rolls"/>
    <property type="match status" value="1"/>
</dbReference>
<dbReference type="GO" id="GO:0035556">
    <property type="term" value="P:intracellular signal transduction"/>
    <property type="evidence" value="ECO:0007669"/>
    <property type="project" value="InterPro"/>
</dbReference>
<dbReference type="InterPro" id="IPR018490">
    <property type="entry name" value="cNMP-bd_dom_sf"/>
</dbReference>
<dbReference type="PROSITE" id="PS50125">
    <property type="entry name" value="GUANYLATE_CYCLASE_2"/>
    <property type="match status" value="1"/>
</dbReference>
<organism evidence="3 4">
    <name type="scientific">Pseudooceanicola lipolyticus</name>
    <dbReference type="NCBI Taxonomy" id="2029104"/>
    <lineage>
        <taxon>Bacteria</taxon>
        <taxon>Pseudomonadati</taxon>
        <taxon>Pseudomonadota</taxon>
        <taxon>Alphaproteobacteria</taxon>
        <taxon>Rhodobacterales</taxon>
        <taxon>Paracoccaceae</taxon>
        <taxon>Pseudooceanicola</taxon>
    </lineage>
</organism>
<evidence type="ECO:0000313" key="4">
    <source>
        <dbReference type="Proteomes" id="UP000231553"/>
    </source>
</evidence>
<dbReference type="GO" id="GO:0004016">
    <property type="term" value="F:adenylate cyclase activity"/>
    <property type="evidence" value="ECO:0007669"/>
    <property type="project" value="UniProtKB-ARBA"/>
</dbReference>
<dbReference type="SUPFAM" id="SSF55073">
    <property type="entry name" value="Nucleotide cyclase"/>
    <property type="match status" value="1"/>
</dbReference>
<dbReference type="InterPro" id="IPR050697">
    <property type="entry name" value="Adenylyl/Guanylyl_Cyclase_3/4"/>
</dbReference>
<dbReference type="InterPro" id="IPR000595">
    <property type="entry name" value="cNMP-bd_dom"/>
</dbReference>
<protein>
    <recommendedName>
        <fullName evidence="5">Cyclic nucleotide-binding domain-containing protein</fullName>
    </recommendedName>
</protein>
<dbReference type="Pfam" id="PF00211">
    <property type="entry name" value="Guanylate_cyc"/>
    <property type="match status" value="1"/>
</dbReference>
<comment type="caution">
    <text evidence="3">The sequence shown here is derived from an EMBL/GenBank/DDBJ whole genome shotgun (WGS) entry which is preliminary data.</text>
</comment>
<feature type="domain" description="Guanylate cyclase" evidence="2">
    <location>
        <begin position="226"/>
        <end position="356"/>
    </location>
</feature>
<keyword evidence="4" id="KW-1185">Reference proteome</keyword>
<sequence length="410" mass="45130">MRIERRSMIQINATGPQSCDKLSPACPTSVRFAFGGSVKKAPSLASTAPLQADYEEALQLSGLVDDVQDASLLDPRPYRYVEGETICRPGDPADCLWVIVSGAIAVKLQDQTLFVRRRNEVVGEQHLVGNGYQRVYGLVAAESNVEVLVIDKARLEAHPEAGVIWRNIAKIISIKLRNASRKTATLGRQLADDTRILHAYTSQYALSRRLQSGGDHQADYLVERTVIWFSDVVNFSKYILKSPPERIADIVQRFFNAQTEPILDCGGHIDKFIGDGLMAFWVLSNPGEDTRKVCAAAARAAEQAAENVANISVGNVQLALRIGLHIGPVISGDFGSATRHQFTLIGPEVNKAARLEQAHSDDVIDGQPPLGDIRISPEFRRELDALETRRFGKRFVVRAKNIGTMDLYTA</sequence>
<evidence type="ECO:0008006" key="5">
    <source>
        <dbReference type="Google" id="ProtNLM"/>
    </source>
</evidence>
<dbReference type="SUPFAM" id="SSF51206">
    <property type="entry name" value="cAMP-binding domain-like"/>
    <property type="match status" value="1"/>
</dbReference>
<reference evidence="3 4" key="1">
    <citation type="journal article" date="2018" name="Int. J. Syst. Evol. Microbiol.">
        <title>Pseudooceanicola lipolyticus sp. nov., a marine alphaproteobacterium, reclassification of Oceanicola flagellatus as Pseudooceanicola flagellatus comb. nov. and emended description of the genus Pseudooceanicola.</title>
        <authorList>
            <person name="Huang M.-M."/>
            <person name="Guo L.-L."/>
            <person name="Wu Y.-H."/>
            <person name="Lai Q.-L."/>
            <person name="Shao Z.-Z."/>
            <person name="Wang C.-S."/>
            <person name="Wu M."/>
            <person name="Xu X.-W."/>
        </authorList>
    </citation>
    <scope>NUCLEOTIDE SEQUENCE [LARGE SCALE GENOMIC DNA]</scope>
    <source>
        <strain evidence="3 4">157</strain>
    </source>
</reference>
<evidence type="ECO:0000259" key="1">
    <source>
        <dbReference type="PROSITE" id="PS50042"/>
    </source>
</evidence>
<dbReference type="AlphaFoldDB" id="A0A2M8J7J7"/>
<dbReference type="SMART" id="SM00044">
    <property type="entry name" value="CYCc"/>
    <property type="match status" value="1"/>
</dbReference>